<protein>
    <recommendedName>
        <fullName evidence="10">Fluoride-specific ion channel FluC</fullName>
    </recommendedName>
</protein>
<evidence type="ECO:0000256" key="9">
    <source>
        <dbReference type="ARBA" id="ARBA00049940"/>
    </source>
</evidence>
<evidence type="ECO:0000256" key="1">
    <source>
        <dbReference type="ARBA" id="ARBA00004651"/>
    </source>
</evidence>
<accession>A0A1B1RZW1</accession>
<evidence type="ECO:0000256" key="8">
    <source>
        <dbReference type="ARBA" id="ARBA00035585"/>
    </source>
</evidence>
<keyword evidence="10" id="KW-0915">Sodium</keyword>
<evidence type="ECO:0000313" key="11">
    <source>
        <dbReference type="EMBL" id="ANU26465.1"/>
    </source>
</evidence>
<proteinExistence type="inferred from homology"/>
<comment type="activity regulation">
    <text evidence="10">Na(+) is not transported, but it plays an essential structural role and its presence is essential for fluoride channel function.</text>
</comment>
<evidence type="ECO:0000256" key="6">
    <source>
        <dbReference type="ARBA" id="ARBA00023303"/>
    </source>
</evidence>
<evidence type="ECO:0000256" key="10">
    <source>
        <dbReference type="HAMAP-Rule" id="MF_00454"/>
    </source>
</evidence>
<feature type="binding site" evidence="10">
    <location>
        <position position="63"/>
    </location>
    <ligand>
        <name>Na(+)</name>
        <dbReference type="ChEBI" id="CHEBI:29101"/>
        <note>structural</note>
    </ligand>
</feature>
<comment type="subcellular location">
    <subcellularLocation>
        <location evidence="1 10">Cell membrane</location>
        <topology evidence="1 10">Multi-pass membrane protein</topology>
    </subcellularLocation>
</comment>
<reference evidence="11" key="1">
    <citation type="submission" date="2016-10" db="EMBL/GenBank/DDBJ databases">
        <authorList>
            <person name="See-Too W.S."/>
        </authorList>
    </citation>
    <scope>NUCLEOTIDE SEQUENCE</scope>
    <source>
        <strain evidence="11">L10.15</strain>
    </source>
</reference>
<dbReference type="GO" id="GO:0062054">
    <property type="term" value="F:fluoride channel activity"/>
    <property type="evidence" value="ECO:0007669"/>
    <property type="project" value="UniProtKB-UniRule"/>
</dbReference>
<dbReference type="STRING" id="1302659.I858_005435"/>
<dbReference type="HAMAP" id="MF_00454">
    <property type="entry name" value="FluC"/>
    <property type="match status" value="1"/>
</dbReference>
<dbReference type="RefSeq" id="WP_049695213.1">
    <property type="nucleotide sequence ID" value="NZ_CP016540.2"/>
</dbReference>
<evidence type="ECO:0000256" key="2">
    <source>
        <dbReference type="ARBA" id="ARBA00022475"/>
    </source>
</evidence>
<dbReference type="GO" id="GO:0046872">
    <property type="term" value="F:metal ion binding"/>
    <property type="evidence" value="ECO:0007669"/>
    <property type="project" value="UniProtKB-KW"/>
</dbReference>
<feature type="transmembrane region" description="Helical" evidence="10">
    <location>
        <begin position="88"/>
        <end position="109"/>
    </location>
</feature>
<evidence type="ECO:0000256" key="5">
    <source>
        <dbReference type="ARBA" id="ARBA00023136"/>
    </source>
</evidence>
<keyword evidence="4 10" id="KW-1133">Transmembrane helix</keyword>
<comment type="similarity">
    <text evidence="7 10">Belongs to the fluoride channel Fluc/FEX (TC 1.A.43) family.</text>
</comment>
<keyword evidence="10" id="KW-0479">Metal-binding</keyword>
<keyword evidence="3 10" id="KW-0812">Transmembrane</keyword>
<dbReference type="KEGG" id="pll:I858_005435"/>
<keyword evidence="2 10" id="KW-1003">Cell membrane</keyword>
<keyword evidence="12" id="KW-1185">Reference proteome</keyword>
<keyword evidence="10" id="KW-0813">Transport</keyword>
<sequence length="110" mass="12062">MIGIAMGGFLGAITRYLFYRLVESRVWQPKIATWLVNSTGSLVLGLFIGSGSLSIFWITGFLGAFTTFSTMALDVVKEIEDGKWLQGGSYVFATLVSGILLFSFGYILMQ</sequence>
<keyword evidence="6 10" id="KW-0407">Ion channel</keyword>
<comment type="catalytic activity">
    <reaction evidence="8">
        <text>fluoride(in) = fluoride(out)</text>
        <dbReference type="Rhea" id="RHEA:76159"/>
        <dbReference type="ChEBI" id="CHEBI:17051"/>
    </reaction>
    <physiologicalReaction direction="left-to-right" evidence="8">
        <dbReference type="Rhea" id="RHEA:76160"/>
    </physiologicalReaction>
</comment>
<feature type="binding site" evidence="10">
    <location>
        <position position="66"/>
    </location>
    <ligand>
        <name>Na(+)</name>
        <dbReference type="ChEBI" id="CHEBI:29101"/>
        <note>structural</note>
    </ligand>
</feature>
<evidence type="ECO:0000256" key="3">
    <source>
        <dbReference type="ARBA" id="ARBA00022692"/>
    </source>
</evidence>
<comment type="caution">
    <text evidence="10">Lacks conserved residue(s) required for the propagation of feature annotation.</text>
</comment>
<keyword evidence="10" id="KW-0406">Ion transport</keyword>
<gene>
    <name evidence="10" type="primary">fluC</name>
    <name evidence="10" type="synonym">crcB</name>
    <name evidence="11" type="ORF">I858_005435</name>
</gene>
<comment type="function">
    <text evidence="9 10">Fluoride-specific ion channel. Important for reducing fluoride concentration in the cell, thus reducing its toxicity.</text>
</comment>
<dbReference type="GO" id="GO:0005886">
    <property type="term" value="C:plasma membrane"/>
    <property type="evidence" value="ECO:0007669"/>
    <property type="project" value="UniProtKB-SubCell"/>
</dbReference>
<evidence type="ECO:0000256" key="7">
    <source>
        <dbReference type="ARBA" id="ARBA00035120"/>
    </source>
</evidence>
<name>A0A1B1RZW1_9BACL</name>
<keyword evidence="5 10" id="KW-0472">Membrane</keyword>
<dbReference type="Pfam" id="PF02537">
    <property type="entry name" value="CRCB"/>
    <property type="match status" value="1"/>
</dbReference>
<dbReference type="InterPro" id="IPR003691">
    <property type="entry name" value="FluC"/>
</dbReference>
<dbReference type="AlphaFoldDB" id="A0A1B1RZW1"/>
<organism evidence="11 12">
    <name type="scientific">Planococcus versutus</name>
    <dbReference type="NCBI Taxonomy" id="1302659"/>
    <lineage>
        <taxon>Bacteria</taxon>
        <taxon>Bacillati</taxon>
        <taxon>Bacillota</taxon>
        <taxon>Bacilli</taxon>
        <taxon>Bacillales</taxon>
        <taxon>Caryophanaceae</taxon>
        <taxon>Planococcus</taxon>
    </lineage>
</organism>
<dbReference type="OrthoDB" id="9815830at2"/>
<evidence type="ECO:0000256" key="4">
    <source>
        <dbReference type="ARBA" id="ARBA00022989"/>
    </source>
</evidence>
<evidence type="ECO:0000313" key="12">
    <source>
        <dbReference type="Proteomes" id="UP000053354"/>
    </source>
</evidence>
<dbReference type="EMBL" id="CP016540">
    <property type="protein sequence ID" value="ANU26465.1"/>
    <property type="molecule type" value="Genomic_DNA"/>
</dbReference>
<dbReference type="GO" id="GO:0140114">
    <property type="term" value="P:cellular detoxification of fluoride"/>
    <property type="evidence" value="ECO:0007669"/>
    <property type="project" value="UniProtKB-UniRule"/>
</dbReference>
<dbReference type="Proteomes" id="UP000053354">
    <property type="component" value="Chromosome"/>
</dbReference>